<comment type="caution">
    <text evidence="10">The sequence shown here is derived from an EMBL/GenBank/DDBJ whole genome shotgun (WGS) entry which is preliminary data.</text>
</comment>
<keyword evidence="11" id="KW-1185">Reference proteome</keyword>
<dbReference type="AlphaFoldDB" id="A0AA37TRA9"/>
<dbReference type="Proteomes" id="UP001157439">
    <property type="component" value="Unassembled WGS sequence"/>
</dbReference>
<evidence type="ECO:0000256" key="7">
    <source>
        <dbReference type="ARBA" id="ARBA00022840"/>
    </source>
</evidence>
<keyword evidence="8" id="KW-0472">Membrane</keyword>
<evidence type="ECO:0000256" key="3">
    <source>
        <dbReference type="ARBA" id="ARBA00022448"/>
    </source>
</evidence>
<dbReference type="InterPro" id="IPR050388">
    <property type="entry name" value="ABC_Ni/Peptide_Import"/>
</dbReference>
<keyword evidence="5" id="KW-0997">Cell inner membrane</keyword>
<accession>A0AA37TRA9</accession>
<keyword evidence="7 10" id="KW-0067">ATP-binding</keyword>
<organism evidence="10 11">
    <name type="scientific">Paraferrimonas haliotis</name>
    <dbReference type="NCBI Taxonomy" id="2013866"/>
    <lineage>
        <taxon>Bacteria</taxon>
        <taxon>Pseudomonadati</taxon>
        <taxon>Pseudomonadota</taxon>
        <taxon>Gammaproteobacteria</taxon>
        <taxon>Alteromonadales</taxon>
        <taxon>Ferrimonadaceae</taxon>
        <taxon>Paraferrimonas</taxon>
    </lineage>
</organism>
<dbReference type="InterPro" id="IPR003439">
    <property type="entry name" value="ABC_transporter-like_ATP-bd"/>
</dbReference>
<keyword evidence="3" id="KW-0813">Transport</keyword>
<reference evidence="10 11" key="1">
    <citation type="journal article" date="2014" name="Int. J. Syst. Evol. Microbiol.">
        <title>Complete genome sequence of Corynebacterium casei LMG S-19264T (=DSM 44701T), isolated from a smear-ripened cheese.</title>
        <authorList>
            <consortium name="US DOE Joint Genome Institute (JGI-PGF)"/>
            <person name="Walter F."/>
            <person name="Albersmeier A."/>
            <person name="Kalinowski J."/>
            <person name="Ruckert C."/>
        </authorList>
    </citation>
    <scope>NUCLEOTIDE SEQUENCE [LARGE SCALE GENOMIC DNA]</scope>
    <source>
        <strain evidence="10 11">NBRC 112785</strain>
    </source>
</reference>
<dbReference type="InterPro" id="IPR003593">
    <property type="entry name" value="AAA+_ATPase"/>
</dbReference>
<dbReference type="SUPFAM" id="SSF52540">
    <property type="entry name" value="P-loop containing nucleoside triphosphate hydrolases"/>
    <property type="match status" value="1"/>
</dbReference>
<comment type="similarity">
    <text evidence="2">Belongs to the ABC transporter superfamily.</text>
</comment>
<keyword evidence="4" id="KW-1003">Cell membrane</keyword>
<dbReference type="PANTHER" id="PTHR43297">
    <property type="entry name" value="OLIGOPEPTIDE TRANSPORT ATP-BINDING PROTEIN APPD"/>
    <property type="match status" value="1"/>
</dbReference>
<evidence type="ECO:0000256" key="5">
    <source>
        <dbReference type="ARBA" id="ARBA00022519"/>
    </source>
</evidence>
<dbReference type="InterPro" id="IPR013563">
    <property type="entry name" value="Oligopep_ABC_C"/>
</dbReference>
<dbReference type="GO" id="GO:0005524">
    <property type="term" value="F:ATP binding"/>
    <property type="evidence" value="ECO:0007669"/>
    <property type="project" value="UniProtKB-KW"/>
</dbReference>
<dbReference type="GO" id="GO:0016887">
    <property type="term" value="F:ATP hydrolysis activity"/>
    <property type="evidence" value="ECO:0007669"/>
    <property type="project" value="InterPro"/>
</dbReference>
<evidence type="ECO:0000256" key="4">
    <source>
        <dbReference type="ARBA" id="ARBA00022475"/>
    </source>
</evidence>
<gene>
    <name evidence="10" type="primary">sapD</name>
    <name evidence="10" type="ORF">GCM10007894_21800</name>
</gene>
<evidence type="ECO:0000313" key="11">
    <source>
        <dbReference type="Proteomes" id="UP001157439"/>
    </source>
</evidence>
<dbReference type="Pfam" id="PF00005">
    <property type="entry name" value="ABC_tran"/>
    <property type="match status" value="1"/>
</dbReference>
<dbReference type="CDD" id="cd03257">
    <property type="entry name" value="ABC_NikE_OppD_transporters"/>
    <property type="match status" value="1"/>
</dbReference>
<evidence type="ECO:0000313" key="10">
    <source>
        <dbReference type="EMBL" id="GLS84203.1"/>
    </source>
</evidence>
<dbReference type="PROSITE" id="PS50893">
    <property type="entry name" value="ABC_TRANSPORTER_2"/>
    <property type="match status" value="1"/>
</dbReference>
<dbReference type="NCBIfam" id="TIGR01727">
    <property type="entry name" value="oligo_HPY"/>
    <property type="match status" value="1"/>
</dbReference>
<dbReference type="GO" id="GO:0015833">
    <property type="term" value="P:peptide transport"/>
    <property type="evidence" value="ECO:0007669"/>
    <property type="project" value="InterPro"/>
</dbReference>
<dbReference type="Gene3D" id="3.40.50.300">
    <property type="entry name" value="P-loop containing nucleotide triphosphate hydrolases"/>
    <property type="match status" value="1"/>
</dbReference>
<feature type="domain" description="ABC transporter" evidence="9">
    <location>
        <begin position="6"/>
        <end position="262"/>
    </location>
</feature>
<proteinExistence type="inferred from homology"/>
<evidence type="ECO:0000259" key="9">
    <source>
        <dbReference type="PROSITE" id="PS50893"/>
    </source>
</evidence>
<dbReference type="RefSeq" id="WP_095498304.1">
    <property type="nucleotide sequence ID" value="NZ_BSPO01000003.1"/>
</dbReference>
<evidence type="ECO:0000256" key="1">
    <source>
        <dbReference type="ARBA" id="ARBA00004417"/>
    </source>
</evidence>
<comment type="subcellular location">
    <subcellularLocation>
        <location evidence="1">Cell inner membrane</location>
        <topology evidence="1">Peripheral membrane protein</topology>
    </subcellularLocation>
</comment>
<evidence type="ECO:0000256" key="2">
    <source>
        <dbReference type="ARBA" id="ARBA00005417"/>
    </source>
</evidence>
<dbReference type="Pfam" id="PF08352">
    <property type="entry name" value="oligo_HPY"/>
    <property type="match status" value="1"/>
</dbReference>
<sequence>MPLLDIRNLTIELATPQGRVPIVEQVSLTISSGEIHGLVGESGSGKSLLAQAVMGITDNRCYIQADRLSWDGKNLLGMPPAERRAIMGRDIAMIFQEPSSCLDPAISIGNQLKEAMPLPADEAANTRFWKRRKAQNKHIVTWLHRVGIKDHKKVLDSNTWELTEGECQKVMIAMALSNQPRLLIADEPTNSMEVSTQAQIQRLLVKLNQLHNVSILLIGNDLEAMAQYTDKLTILYCGQTMESGPVEKLMSKPYHPYTQALINNFPQFDQHTERKTLLPTLPGSIPSLQHLPIGCRLGPRCPQAQKKCVQTPKLQTSKSRSFACHFPLNQVKKNASIA</sequence>
<evidence type="ECO:0000256" key="6">
    <source>
        <dbReference type="ARBA" id="ARBA00022741"/>
    </source>
</evidence>
<dbReference type="InterPro" id="IPR027417">
    <property type="entry name" value="P-loop_NTPase"/>
</dbReference>
<dbReference type="SMART" id="SM00382">
    <property type="entry name" value="AAA"/>
    <property type="match status" value="1"/>
</dbReference>
<dbReference type="PANTHER" id="PTHR43297:SF4">
    <property type="entry name" value="PUTRESCINE EXPORT SYSTEM ATP-BINDING PROTEIN SAPD"/>
    <property type="match status" value="1"/>
</dbReference>
<evidence type="ECO:0000256" key="8">
    <source>
        <dbReference type="ARBA" id="ARBA00023136"/>
    </source>
</evidence>
<keyword evidence="6" id="KW-0547">Nucleotide-binding</keyword>
<dbReference type="GO" id="GO:0005886">
    <property type="term" value="C:plasma membrane"/>
    <property type="evidence" value="ECO:0007669"/>
    <property type="project" value="UniProtKB-SubCell"/>
</dbReference>
<protein>
    <submittedName>
        <fullName evidence="10">Peptide ABC transporter ATP-binding protein</fullName>
    </submittedName>
</protein>
<dbReference type="EMBL" id="BSPO01000003">
    <property type="protein sequence ID" value="GLS84203.1"/>
    <property type="molecule type" value="Genomic_DNA"/>
</dbReference>
<name>A0AA37TRA9_9GAMM</name>